<dbReference type="InterPro" id="IPR011047">
    <property type="entry name" value="Quinoprotein_ADH-like_sf"/>
</dbReference>
<organism evidence="6 7">
    <name type="scientific">Zancudomyces culisetae</name>
    <name type="common">Gut fungus</name>
    <name type="synonym">Smittium culisetae</name>
    <dbReference type="NCBI Taxonomy" id="1213189"/>
    <lineage>
        <taxon>Eukaryota</taxon>
        <taxon>Fungi</taxon>
        <taxon>Fungi incertae sedis</taxon>
        <taxon>Zoopagomycota</taxon>
        <taxon>Kickxellomycotina</taxon>
        <taxon>Harpellomycetes</taxon>
        <taxon>Harpellales</taxon>
        <taxon>Legeriomycetaceae</taxon>
        <taxon>Zancudomyces</taxon>
    </lineage>
</organism>
<proteinExistence type="predicted"/>
<evidence type="ECO:0000313" key="7">
    <source>
        <dbReference type="Proteomes" id="UP000188320"/>
    </source>
</evidence>
<name>A0A1R1PIR8_ZANCU</name>
<dbReference type="OrthoDB" id="5594999at2759"/>
<dbReference type="Proteomes" id="UP000188320">
    <property type="component" value="Unassembled WGS sequence"/>
</dbReference>
<comment type="subcellular location">
    <subcellularLocation>
        <location evidence="1">Cytoplasm</location>
    </subcellularLocation>
</comment>
<dbReference type="Gene3D" id="2.130.10.10">
    <property type="entry name" value="YVTN repeat-like/Quinoprotein amine dehydrogenase"/>
    <property type="match status" value="1"/>
</dbReference>
<evidence type="ECO:0000256" key="3">
    <source>
        <dbReference type="ARBA" id="ARBA00022574"/>
    </source>
</evidence>
<dbReference type="GO" id="GO:0005737">
    <property type="term" value="C:cytoplasm"/>
    <property type="evidence" value="ECO:0007669"/>
    <property type="project" value="UniProtKB-SubCell"/>
</dbReference>
<keyword evidence="2" id="KW-0963">Cytoplasm</keyword>
<dbReference type="InterPro" id="IPR051973">
    <property type="entry name" value="tRNA_Anticodon_Mtase-Reg"/>
</dbReference>
<gene>
    <name evidence="6" type="ORF">AX774_g5822</name>
</gene>
<keyword evidence="4" id="KW-0819">tRNA processing</keyword>
<evidence type="ECO:0000256" key="1">
    <source>
        <dbReference type="ARBA" id="ARBA00004496"/>
    </source>
</evidence>
<reference evidence="7" key="1">
    <citation type="submission" date="2017-01" db="EMBL/GenBank/DDBJ databases">
        <authorList>
            <person name="Wang Y."/>
            <person name="White M."/>
            <person name="Kvist S."/>
            <person name="Moncalvo J.-M."/>
        </authorList>
    </citation>
    <scope>NUCLEOTIDE SEQUENCE [LARGE SCALE GENOMIC DNA]</scope>
    <source>
        <strain evidence="7">COL-18-3</strain>
    </source>
</reference>
<dbReference type="AlphaFoldDB" id="A0A1R1PIR8"/>
<evidence type="ECO:0000256" key="4">
    <source>
        <dbReference type="ARBA" id="ARBA00022694"/>
    </source>
</evidence>
<dbReference type="PANTHER" id="PTHR14344">
    <property type="entry name" value="WD REPEAT PROTEIN"/>
    <property type="match status" value="1"/>
</dbReference>
<dbReference type="EMBL" id="LSSK01001089">
    <property type="protein sequence ID" value="OMH80742.1"/>
    <property type="molecule type" value="Genomic_DNA"/>
</dbReference>
<dbReference type="SUPFAM" id="SSF50998">
    <property type="entry name" value="Quinoprotein alcohol dehydrogenase-like"/>
    <property type="match status" value="1"/>
</dbReference>
<evidence type="ECO:0000256" key="2">
    <source>
        <dbReference type="ARBA" id="ARBA00022490"/>
    </source>
</evidence>
<accession>A0A1R1PIR8</accession>
<evidence type="ECO:0000256" key="5">
    <source>
        <dbReference type="ARBA" id="ARBA00022737"/>
    </source>
</evidence>
<dbReference type="PANTHER" id="PTHR14344:SF3">
    <property type="entry name" value="WD REPEAT-CONTAINING PROTEIN 6"/>
    <property type="match status" value="1"/>
</dbReference>
<evidence type="ECO:0000313" key="6">
    <source>
        <dbReference type="EMBL" id="OMH80742.1"/>
    </source>
</evidence>
<keyword evidence="5" id="KW-0677">Repeat</keyword>
<dbReference type="GO" id="GO:0030488">
    <property type="term" value="P:tRNA methylation"/>
    <property type="evidence" value="ECO:0007669"/>
    <property type="project" value="TreeGrafter"/>
</dbReference>
<sequence length="687" mass="76441">MSQLLLPKFSKFSTIDINEKFDLLSVGTVNGALLIFHCDSSFRFNNLDNDTSKIHPVINWRRVHGNYNLSALKFTESSQNTALSDIDSMTCELYTGGRDGMVNKFRITIANTDSNIAHELHNLSLGDSNEPKLVISGKHHTETVVIDRHDNTTTGTFQLKVMSIEQLPSLKVTSGWVEKITSTTHLYCCCFYKGNFSVYNMNKQVEIFSIKCGGGHRRWELFSSDELDHIFSFVRKNDIFTFRYSDQSSSIGIESSIVQNSLLGKEIRSSCITSALSENKFVVACGGEEGILALATVDRSDNMRGNFAIRDMHTTDSGYPSASPISLNSFIPKIHKKCHTSVIKNLCWLDPKIPGTNFQYLLSAGGSEELYCWKVSADTKSLDGDYADTLDLNCHLVSKCPIISSSESIRITSITTFTINVSSASEYFIACGYSDGFVRLWHLELNSGVSNDQKNRFSLISTFFNTNCVLSIANMVLKNNNPSINQPRIFIFFGDTLGRIKVVDASKAIQRYISNFSNGFANSQEIARSPQEDLPIVYNIDQVVQNGVNDIDVHLLTHLSKISAALAVAGEDDSVNFLVLSINDAEVKPLFSHKVPNVHFSSVQRLKFVSTDNQLLAISVATDQRVVLWRLAIHQSHMDVIKNYGTFNTIISDPSDMFLIKNTSEDSCCGVVVGIGLELFEFSKTLL</sequence>
<keyword evidence="7" id="KW-1185">Reference proteome</keyword>
<comment type="caution">
    <text evidence="6">The sequence shown here is derived from an EMBL/GenBank/DDBJ whole genome shotgun (WGS) entry which is preliminary data.</text>
</comment>
<keyword evidence="3" id="KW-0853">WD repeat</keyword>
<protein>
    <submittedName>
        <fullName evidence="6">WD repeat-containing protein 6</fullName>
    </submittedName>
</protein>
<dbReference type="InterPro" id="IPR015943">
    <property type="entry name" value="WD40/YVTN_repeat-like_dom_sf"/>
</dbReference>